<proteinExistence type="predicted"/>
<dbReference type="AlphaFoldDB" id="L0RFL5"/>
<accession>L0RFL5</accession>
<dbReference type="Gene3D" id="3.90.550.10">
    <property type="entry name" value="Spore Coat Polysaccharide Biosynthesis Protein SpsA, Chain A"/>
    <property type="match status" value="1"/>
</dbReference>
<dbReference type="PANTHER" id="PTHR22916">
    <property type="entry name" value="GLYCOSYLTRANSFERASE"/>
    <property type="match status" value="1"/>
</dbReference>
<evidence type="ECO:0000313" key="2">
    <source>
        <dbReference type="EMBL" id="CCO24980.1"/>
    </source>
</evidence>
<dbReference type="SUPFAM" id="SSF53448">
    <property type="entry name" value="Nucleotide-diphospho-sugar transferases"/>
    <property type="match status" value="1"/>
</dbReference>
<feature type="domain" description="Glycosyltransferase 2-like" evidence="1">
    <location>
        <begin position="11"/>
        <end position="164"/>
    </location>
</feature>
<dbReference type="GO" id="GO:0016758">
    <property type="term" value="F:hexosyltransferase activity"/>
    <property type="evidence" value="ECO:0007669"/>
    <property type="project" value="UniProtKB-ARBA"/>
</dbReference>
<evidence type="ECO:0000313" key="3">
    <source>
        <dbReference type="Proteomes" id="UP000010808"/>
    </source>
</evidence>
<dbReference type="OrthoDB" id="5291101at2"/>
<dbReference type="InterPro" id="IPR001173">
    <property type="entry name" value="Glyco_trans_2-like"/>
</dbReference>
<keyword evidence="2" id="KW-0808">Transferase</keyword>
<name>L0RFL5_9BACT</name>
<protein>
    <submittedName>
        <fullName evidence="2">Glycosyl transferase family 2</fullName>
    </submittedName>
</protein>
<dbReference type="KEGG" id="dhy:DESAM_22713"/>
<organism evidence="2 3">
    <name type="scientific">Maridesulfovibrio hydrothermalis AM13 = DSM 14728</name>
    <dbReference type="NCBI Taxonomy" id="1121451"/>
    <lineage>
        <taxon>Bacteria</taxon>
        <taxon>Pseudomonadati</taxon>
        <taxon>Thermodesulfobacteriota</taxon>
        <taxon>Desulfovibrionia</taxon>
        <taxon>Desulfovibrionales</taxon>
        <taxon>Desulfovibrionaceae</taxon>
        <taxon>Maridesulfovibrio</taxon>
    </lineage>
</organism>
<dbReference type="Proteomes" id="UP000010808">
    <property type="component" value="Chromosome"/>
</dbReference>
<evidence type="ECO:0000259" key="1">
    <source>
        <dbReference type="Pfam" id="PF00535"/>
    </source>
</evidence>
<dbReference type="Pfam" id="PF00535">
    <property type="entry name" value="Glycos_transf_2"/>
    <property type="match status" value="1"/>
</dbReference>
<dbReference type="HOGENOM" id="CLU_025996_0_0_7"/>
<gene>
    <name evidence="2" type="ORF">DESAM_22713</name>
</gene>
<dbReference type="InterPro" id="IPR029044">
    <property type="entry name" value="Nucleotide-diphossugar_trans"/>
</dbReference>
<dbReference type="eggNOG" id="COG1216">
    <property type="taxonomic scope" value="Bacteria"/>
</dbReference>
<dbReference type="PANTHER" id="PTHR22916:SF3">
    <property type="entry name" value="UDP-GLCNAC:BETAGAL BETA-1,3-N-ACETYLGLUCOSAMINYLTRANSFERASE-LIKE PROTEIN 1"/>
    <property type="match status" value="1"/>
</dbReference>
<keyword evidence="3" id="KW-1185">Reference proteome</keyword>
<sequence>MYKLNHKPEVSVIIPTFNRADMVALAVSSVLKQSFKNFECIVVDDGSTDDTLRQLGLIDDNRLKLLYQENKGVSAARNVAISEAGGDYIALLDSDDQWVETKLERQLVFMKSKGLEISQTDEIWMRKGKRVNQCKKHEKPEGFFFERSLSMCMVSPSCVMFSREFWDAVGPFDENMPACEDYDLWIRAGLRFPIGLLKDRLTIKYGGRPDQLSNSVSCLDLYRMYAILKLLAGGELNADSRKLALKELERKAGYFAGGCRKRGKDDQAQKIEQLVKAAMEGHKINPAEILGVENGPG</sequence>
<dbReference type="RefSeq" id="WP_015337578.1">
    <property type="nucleotide sequence ID" value="NC_020055.1"/>
</dbReference>
<dbReference type="EMBL" id="FO203522">
    <property type="protein sequence ID" value="CCO24980.1"/>
    <property type="molecule type" value="Genomic_DNA"/>
</dbReference>
<dbReference type="STRING" id="1121451.DESAM_22713"/>
<dbReference type="PATRIC" id="fig|1121451.3.peg.2924"/>
<dbReference type="CDD" id="cd00761">
    <property type="entry name" value="Glyco_tranf_GTA_type"/>
    <property type="match status" value="1"/>
</dbReference>
<reference evidence="2 3" key="1">
    <citation type="submission" date="2012-10" db="EMBL/GenBank/DDBJ databases">
        <authorList>
            <person name="Genoscope - CEA"/>
        </authorList>
    </citation>
    <scope>NUCLEOTIDE SEQUENCE [LARGE SCALE GENOMIC DNA]</scope>
    <source>
        <strain evidence="3">AM13 / DSM 14728</strain>
    </source>
</reference>